<name>A0AAD4RB97_9BILA</name>
<evidence type="ECO:0000313" key="2">
    <source>
        <dbReference type="Proteomes" id="UP001201812"/>
    </source>
</evidence>
<dbReference type="EMBL" id="JAKKPZ010000003">
    <property type="protein sequence ID" value="KAI1723309.1"/>
    <property type="molecule type" value="Genomic_DNA"/>
</dbReference>
<dbReference type="Proteomes" id="UP001201812">
    <property type="component" value="Unassembled WGS sequence"/>
</dbReference>
<keyword evidence="2" id="KW-1185">Reference proteome</keyword>
<gene>
    <name evidence="1" type="ORF">DdX_03463</name>
</gene>
<organism evidence="1 2">
    <name type="scientific">Ditylenchus destructor</name>
    <dbReference type="NCBI Taxonomy" id="166010"/>
    <lineage>
        <taxon>Eukaryota</taxon>
        <taxon>Metazoa</taxon>
        <taxon>Ecdysozoa</taxon>
        <taxon>Nematoda</taxon>
        <taxon>Chromadorea</taxon>
        <taxon>Rhabditida</taxon>
        <taxon>Tylenchina</taxon>
        <taxon>Tylenchomorpha</taxon>
        <taxon>Sphaerularioidea</taxon>
        <taxon>Anguinidae</taxon>
        <taxon>Anguininae</taxon>
        <taxon>Ditylenchus</taxon>
    </lineage>
</organism>
<sequence>MSADAKEIKLVIKIEYGREQPSGIRSAAVLDGSGISPSWRLKSSKVKEYDEVFENGVFNTFICWARNVKRSIFIRILTPGSYVTTTKPIALSLDANPIGVVQRFLGISLCAR</sequence>
<reference evidence="1" key="1">
    <citation type="submission" date="2022-01" db="EMBL/GenBank/DDBJ databases">
        <title>Genome Sequence Resource for Two Populations of Ditylenchus destructor, the Migratory Endoparasitic Phytonematode.</title>
        <authorList>
            <person name="Zhang H."/>
            <person name="Lin R."/>
            <person name="Xie B."/>
        </authorList>
    </citation>
    <scope>NUCLEOTIDE SEQUENCE</scope>
    <source>
        <strain evidence="1">BazhouSP</strain>
    </source>
</reference>
<comment type="caution">
    <text evidence="1">The sequence shown here is derived from an EMBL/GenBank/DDBJ whole genome shotgun (WGS) entry which is preliminary data.</text>
</comment>
<protein>
    <submittedName>
        <fullName evidence="1">Uncharacterized protein</fullName>
    </submittedName>
</protein>
<dbReference type="AlphaFoldDB" id="A0AAD4RB97"/>
<accession>A0AAD4RB97</accession>
<evidence type="ECO:0000313" key="1">
    <source>
        <dbReference type="EMBL" id="KAI1723309.1"/>
    </source>
</evidence>
<proteinExistence type="predicted"/>